<comment type="caution">
    <text evidence="2">The sequence shown here is derived from an EMBL/GenBank/DDBJ whole genome shotgun (WGS) entry which is preliminary data.</text>
</comment>
<dbReference type="Proteomes" id="UP001595975">
    <property type="component" value="Unassembled WGS sequence"/>
</dbReference>
<reference evidence="3" key="1">
    <citation type="journal article" date="2019" name="Int. J. Syst. Evol. Microbiol.">
        <title>The Global Catalogue of Microorganisms (GCM) 10K type strain sequencing project: providing services to taxonomists for standard genome sequencing and annotation.</title>
        <authorList>
            <consortium name="The Broad Institute Genomics Platform"/>
            <consortium name="The Broad Institute Genome Sequencing Center for Infectious Disease"/>
            <person name="Wu L."/>
            <person name="Ma J."/>
        </authorList>
    </citation>
    <scope>NUCLEOTIDE SEQUENCE [LARGE SCALE GENOMIC DNA]</scope>
    <source>
        <strain evidence="3">CGMCC 4.1437</strain>
    </source>
</reference>
<protein>
    <submittedName>
        <fullName evidence="2">Uncharacterized protein</fullName>
    </submittedName>
</protein>
<evidence type="ECO:0000256" key="1">
    <source>
        <dbReference type="SAM" id="MobiDB-lite"/>
    </source>
</evidence>
<sequence>MPVDVIADPPRELAITPEPSPSRSWRYGLLSVGQLRCRARRRPSEIGSEAFGAGFQRRRPPYFAVSGAVQGVITGKKCVSAAASRGMIREPIPVRGSGVDRPVGRTRSAVGEEPPAQRR</sequence>
<keyword evidence="3" id="KW-1185">Reference proteome</keyword>
<name>A0ABW0XAP4_9ACTN</name>
<gene>
    <name evidence="2" type="ORF">ACFP3U_27880</name>
</gene>
<dbReference type="RefSeq" id="WP_380228466.1">
    <property type="nucleotide sequence ID" value="NZ_JBHSOF010000045.1"/>
</dbReference>
<dbReference type="EMBL" id="JBHSOF010000045">
    <property type="protein sequence ID" value="MFC5666773.1"/>
    <property type="molecule type" value="Genomic_DNA"/>
</dbReference>
<evidence type="ECO:0000313" key="3">
    <source>
        <dbReference type="Proteomes" id="UP001595975"/>
    </source>
</evidence>
<organism evidence="2 3">
    <name type="scientific">Kitasatospora misakiensis</name>
    <dbReference type="NCBI Taxonomy" id="67330"/>
    <lineage>
        <taxon>Bacteria</taxon>
        <taxon>Bacillati</taxon>
        <taxon>Actinomycetota</taxon>
        <taxon>Actinomycetes</taxon>
        <taxon>Kitasatosporales</taxon>
        <taxon>Streptomycetaceae</taxon>
        <taxon>Kitasatospora</taxon>
    </lineage>
</organism>
<feature type="region of interest" description="Disordered" evidence="1">
    <location>
        <begin position="92"/>
        <end position="119"/>
    </location>
</feature>
<proteinExistence type="predicted"/>
<evidence type="ECO:0000313" key="2">
    <source>
        <dbReference type="EMBL" id="MFC5666773.1"/>
    </source>
</evidence>
<accession>A0ABW0XAP4</accession>